<proteinExistence type="predicted"/>
<dbReference type="AlphaFoldDB" id="A0A4Y2UND7"/>
<accession>A0A4Y2UND7</accession>
<name>A0A4Y2UND7_ARAVE</name>
<protein>
    <recommendedName>
        <fullName evidence="3">Pre-C2HC domain-containing protein</fullName>
    </recommendedName>
</protein>
<organism evidence="1 2">
    <name type="scientific">Araneus ventricosus</name>
    <name type="common">Orbweaver spider</name>
    <name type="synonym">Epeira ventricosa</name>
    <dbReference type="NCBI Taxonomy" id="182803"/>
    <lineage>
        <taxon>Eukaryota</taxon>
        <taxon>Metazoa</taxon>
        <taxon>Ecdysozoa</taxon>
        <taxon>Arthropoda</taxon>
        <taxon>Chelicerata</taxon>
        <taxon>Arachnida</taxon>
        <taxon>Araneae</taxon>
        <taxon>Araneomorphae</taxon>
        <taxon>Entelegynae</taxon>
        <taxon>Araneoidea</taxon>
        <taxon>Araneidae</taxon>
        <taxon>Araneus</taxon>
    </lineage>
</organism>
<evidence type="ECO:0000313" key="1">
    <source>
        <dbReference type="EMBL" id="GBO13196.1"/>
    </source>
</evidence>
<comment type="caution">
    <text evidence="1">The sequence shown here is derived from an EMBL/GenBank/DDBJ whole genome shotgun (WGS) entry which is preliminary data.</text>
</comment>
<keyword evidence="2" id="KW-1185">Reference proteome</keyword>
<dbReference type="Proteomes" id="UP000499080">
    <property type="component" value="Unassembled WGS sequence"/>
</dbReference>
<evidence type="ECO:0008006" key="3">
    <source>
        <dbReference type="Google" id="ProtNLM"/>
    </source>
</evidence>
<gene>
    <name evidence="1" type="ORF">AVEN_47864_1</name>
</gene>
<dbReference type="OrthoDB" id="8123886at2759"/>
<reference evidence="1 2" key="1">
    <citation type="journal article" date="2019" name="Sci. Rep.">
        <title>Orb-weaving spider Araneus ventricosus genome elucidates the spidroin gene catalogue.</title>
        <authorList>
            <person name="Kono N."/>
            <person name="Nakamura H."/>
            <person name="Ohtoshi R."/>
            <person name="Moran D.A.P."/>
            <person name="Shinohara A."/>
            <person name="Yoshida Y."/>
            <person name="Fujiwara M."/>
            <person name="Mori M."/>
            <person name="Tomita M."/>
            <person name="Arakawa K."/>
        </authorList>
    </citation>
    <scope>NUCLEOTIDE SEQUENCE [LARGE SCALE GENOMIC DNA]</scope>
</reference>
<dbReference type="EMBL" id="BGPR01037553">
    <property type="protein sequence ID" value="GBO13196.1"/>
    <property type="molecule type" value="Genomic_DNA"/>
</dbReference>
<sequence>MDPIVIARQLNFQMLRNERNAPKNLHQLQKNRCLRNREKLKKSNFFQTLINPLLPKIMNLIWSFHPIQSQLPPQPKRKYVPPIIIDDPSNTAQLIKSFNELTDSKVEGKLLPNSRLKVFPTSADAHRTIQEELTKKNLKSHTFEMEGECQLRIVIRCLPEDYVSEDIIEYLKS</sequence>
<evidence type="ECO:0000313" key="2">
    <source>
        <dbReference type="Proteomes" id="UP000499080"/>
    </source>
</evidence>